<comment type="caution">
    <text evidence="1">The sequence shown here is derived from an EMBL/GenBank/DDBJ whole genome shotgun (WGS) entry which is preliminary data.</text>
</comment>
<dbReference type="EMBL" id="BGZK01000488">
    <property type="protein sequence ID" value="GBP46701.1"/>
    <property type="molecule type" value="Genomic_DNA"/>
</dbReference>
<evidence type="ECO:0000313" key="2">
    <source>
        <dbReference type="Proteomes" id="UP000299102"/>
    </source>
</evidence>
<organism evidence="1 2">
    <name type="scientific">Eumeta variegata</name>
    <name type="common">Bagworm moth</name>
    <name type="synonym">Eumeta japonica</name>
    <dbReference type="NCBI Taxonomy" id="151549"/>
    <lineage>
        <taxon>Eukaryota</taxon>
        <taxon>Metazoa</taxon>
        <taxon>Ecdysozoa</taxon>
        <taxon>Arthropoda</taxon>
        <taxon>Hexapoda</taxon>
        <taxon>Insecta</taxon>
        <taxon>Pterygota</taxon>
        <taxon>Neoptera</taxon>
        <taxon>Endopterygota</taxon>
        <taxon>Lepidoptera</taxon>
        <taxon>Glossata</taxon>
        <taxon>Ditrysia</taxon>
        <taxon>Tineoidea</taxon>
        <taxon>Psychidae</taxon>
        <taxon>Oiketicinae</taxon>
        <taxon>Eumeta</taxon>
    </lineage>
</organism>
<proteinExistence type="predicted"/>
<name>A0A4C1W6L4_EUMVA</name>
<gene>
    <name evidence="1" type="ORF">EVAR_86954_1</name>
</gene>
<reference evidence="1 2" key="1">
    <citation type="journal article" date="2019" name="Commun. Biol.">
        <title>The bagworm genome reveals a unique fibroin gene that provides high tensile strength.</title>
        <authorList>
            <person name="Kono N."/>
            <person name="Nakamura H."/>
            <person name="Ohtoshi R."/>
            <person name="Tomita M."/>
            <person name="Numata K."/>
            <person name="Arakawa K."/>
        </authorList>
    </citation>
    <scope>NUCLEOTIDE SEQUENCE [LARGE SCALE GENOMIC DNA]</scope>
</reference>
<dbReference type="AlphaFoldDB" id="A0A4C1W6L4"/>
<accession>A0A4C1W6L4</accession>
<sequence length="95" mass="10713">MNIRNPGAITSVLEKVPLSDSGAHFRQPKPTLLPSDKALFGSLGPIDRRLREKVERFDHPRPRPRPPATTDTAVRPFLAVERRLDPVSIVRRQSL</sequence>
<protein>
    <submittedName>
        <fullName evidence="1">Uncharacterized protein</fullName>
    </submittedName>
</protein>
<evidence type="ECO:0000313" key="1">
    <source>
        <dbReference type="EMBL" id="GBP46701.1"/>
    </source>
</evidence>
<keyword evidence="2" id="KW-1185">Reference proteome</keyword>
<dbReference type="Proteomes" id="UP000299102">
    <property type="component" value="Unassembled WGS sequence"/>
</dbReference>